<protein>
    <submittedName>
        <fullName evidence="1">DUF3244 domain-containing protein</fullName>
    </submittedName>
</protein>
<organism evidence="1 2">
    <name type="scientific">Xylanibacter muris</name>
    <dbReference type="NCBI Taxonomy" id="2736290"/>
    <lineage>
        <taxon>Bacteria</taxon>
        <taxon>Pseudomonadati</taxon>
        <taxon>Bacteroidota</taxon>
        <taxon>Bacteroidia</taxon>
        <taxon>Bacteroidales</taxon>
        <taxon>Prevotellaceae</taxon>
        <taxon>Xylanibacter</taxon>
    </lineage>
</organism>
<accession>A0ABX2ANP3</accession>
<comment type="caution">
    <text evidence="1">The sequence shown here is derived from an EMBL/GenBank/DDBJ whole genome shotgun (WGS) entry which is preliminary data.</text>
</comment>
<evidence type="ECO:0000313" key="2">
    <source>
        <dbReference type="Proteomes" id="UP000714420"/>
    </source>
</evidence>
<dbReference type="EMBL" id="JABKKF010000005">
    <property type="protein sequence ID" value="NPD92177.1"/>
    <property type="molecule type" value="Genomic_DNA"/>
</dbReference>
<dbReference type="Pfam" id="PF11589">
    <property type="entry name" value="DUF3244"/>
    <property type="match status" value="1"/>
</dbReference>
<dbReference type="InterPro" id="IPR021638">
    <property type="entry name" value="DUF3244"/>
</dbReference>
<name>A0ABX2ANP3_9BACT</name>
<sequence>MNSRSFIVFVFLLIFPCPFVIAGIVVLDNDENELSRDRHVEIPVVSFNDSILTVSSDSIINNVEVVIKDRSGNAVYSVTVDAVPDGSSVSLPGSFGNRGYTLELCYDSNYLYGHIE</sequence>
<dbReference type="Gene3D" id="2.60.40.3080">
    <property type="match status" value="1"/>
</dbReference>
<dbReference type="RefSeq" id="WP_172275512.1">
    <property type="nucleotide sequence ID" value="NZ_CASHFH010000005.1"/>
</dbReference>
<keyword evidence="2" id="KW-1185">Reference proteome</keyword>
<reference evidence="1 2" key="1">
    <citation type="submission" date="2020-05" db="EMBL/GenBank/DDBJ databases">
        <title>Distinct polysaccharide utilization as determinants for interspecies competition between intestinal Prevotella spp.</title>
        <authorList>
            <person name="Galvez E.J.C."/>
            <person name="Iljazovic A."/>
            <person name="Strowig T."/>
        </authorList>
    </citation>
    <scope>NUCLEOTIDE SEQUENCE [LARGE SCALE GENOMIC DNA]</scope>
    <source>
        <strain evidence="1 2">PMUR</strain>
    </source>
</reference>
<dbReference type="Proteomes" id="UP000714420">
    <property type="component" value="Unassembled WGS sequence"/>
</dbReference>
<proteinExistence type="predicted"/>
<gene>
    <name evidence="1" type="ORF">HPS56_07400</name>
</gene>
<evidence type="ECO:0000313" key="1">
    <source>
        <dbReference type="EMBL" id="NPD92177.1"/>
    </source>
</evidence>